<keyword evidence="5 8" id="KW-0067">ATP-binding</keyword>
<dbReference type="EMBL" id="CP071796">
    <property type="protein sequence ID" value="QTD45743.1"/>
    <property type="molecule type" value="Genomic_DNA"/>
</dbReference>
<dbReference type="Proteomes" id="UP000663903">
    <property type="component" value="Chromosome"/>
</dbReference>
<dbReference type="AlphaFoldDB" id="A0A975CFZ9"/>
<feature type="compositionally biased region" description="Basic and acidic residues" evidence="6">
    <location>
        <begin position="255"/>
        <end position="271"/>
    </location>
</feature>
<feature type="region of interest" description="Disordered" evidence="6">
    <location>
        <begin position="252"/>
        <end position="298"/>
    </location>
</feature>
<keyword evidence="3" id="KW-1003">Cell membrane</keyword>
<dbReference type="Gene3D" id="3.40.50.300">
    <property type="entry name" value="P-loop containing nucleotide triphosphate hydrolases"/>
    <property type="match status" value="1"/>
</dbReference>
<dbReference type="GO" id="GO:0016887">
    <property type="term" value="F:ATP hydrolysis activity"/>
    <property type="evidence" value="ECO:0007669"/>
    <property type="project" value="InterPro"/>
</dbReference>
<evidence type="ECO:0000256" key="3">
    <source>
        <dbReference type="ARBA" id="ARBA00022475"/>
    </source>
</evidence>
<evidence type="ECO:0000313" key="8">
    <source>
        <dbReference type="EMBL" id="QTD45743.1"/>
    </source>
</evidence>
<name>A0A975CFZ9_9BURK</name>
<dbReference type="InterPro" id="IPR003593">
    <property type="entry name" value="AAA+_ATPase"/>
</dbReference>
<dbReference type="KEGG" id="otd:J1M35_02150"/>
<dbReference type="GO" id="GO:0005524">
    <property type="term" value="F:ATP binding"/>
    <property type="evidence" value="ECO:0007669"/>
    <property type="project" value="UniProtKB-KW"/>
</dbReference>
<keyword evidence="9" id="KW-1185">Reference proteome</keyword>
<dbReference type="SMART" id="SM00382">
    <property type="entry name" value="AAA"/>
    <property type="match status" value="1"/>
</dbReference>
<protein>
    <submittedName>
        <fullName evidence="8">ABC transporter ATP-binding protein</fullName>
    </submittedName>
</protein>
<keyword evidence="4" id="KW-0547">Nucleotide-binding</keyword>
<dbReference type="SUPFAM" id="SSF52540">
    <property type="entry name" value="P-loop containing nucleoside triphosphate hydrolases"/>
    <property type="match status" value="1"/>
</dbReference>
<keyword evidence="3" id="KW-0472">Membrane</keyword>
<dbReference type="RefSeq" id="WP_208009490.1">
    <property type="nucleotide sequence ID" value="NZ_CP071796.1"/>
</dbReference>
<organism evidence="8 9">
    <name type="scientific">Ottowia testudinis</name>
    <dbReference type="NCBI Taxonomy" id="2816950"/>
    <lineage>
        <taxon>Bacteria</taxon>
        <taxon>Pseudomonadati</taxon>
        <taxon>Pseudomonadota</taxon>
        <taxon>Betaproteobacteria</taxon>
        <taxon>Burkholderiales</taxon>
        <taxon>Comamonadaceae</taxon>
        <taxon>Ottowia</taxon>
    </lineage>
</organism>
<dbReference type="InterPro" id="IPR050153">
    <property type="entry name" value="Metal_Ion_Import_ABC"/>
</dbReference>
<evidence type="ECO:0000256" key="5">
    <source>
        <dbReference type="ARBA" id="ARBA00022840"/>
    </source>
</evidence>
<dbReference type="PANTHER" id="PTHR42734">
    <property type="entry name" value="METAL TRANSPORT SYSTEM ATP-BINDING PROTEIN TM_0124-RELATED"/>
    <property type="match status" value="1"/>
</dbReference>
<reference evidence="8" key="1">
    <citation type="submission" date="2021-03" db="EMBL/GenBank/DDBJ databases">
        <title>Ottowia sp. 27C isolated from the cloaca of a Giant Asian pond turtle (Heosemys grandis).</title>
        <authorList>
            <person name="Spergser J."/>
            <person name="Busse H.-J."/>
        </authorList>
    </citation>
    <scope>NUCLEOTIDE SEQUENCE</scope>
    <source>
        <strain evidence="8">27C</strain>
    </source>
</reference>
<dbReference type="PANTHER" id="PTHR42734:SF5">
    <property type="entry name" value="IRON TRANSPORT SYSTEM ATP-BINDING PROTEIN HI_0361-RELATED"/>
    <property type="match status" value="1"/>
</dbReference>
<accession>A0A975CFZ9</accession>
<evidence type="ECO:0000256" key="4">
    <source>
        <dbReference type="ARBA" id="ARBA00022741"/>
    </source>
</evidence>
<dbReference type="PROSITE" id="PS50893">
    <property type="entry name" value="ABC_TRANSPORTER_2"/>
    <property type="match status" value="1"/>
</dbReference>
<gene>
    <name evidence="8" type="ORF">J1M35_02150</name>
</gene>
<evidence type="ECO:0000313" key="9">
    <source>
        <dbReference type="Proteomes" id="UP000663903"/>
    </source>
</evidence>
<dbReference type="Pfam" id="PF00005">
    <property type="entry name" value="ABC_tran"/>
    <property type="match status" value="1"/>
</dbReference>
<sequence>MAAGADVAPRPITLHDLTLGYDGHPAVHHVSGTIAPGALLAVVGPNGAGKSTLIKALAGLLKPLGGRIDGLAGQRVAYLPQQATLERGFPITVGEFAAMGLWHETGAFGGLSRPQRERVRAALAAVGLDGHARQPIDTLSGGQLQRTLFARLMLQDAPILLLDEPFSAIDQRTTADLLHLLRQWHAAGKTVLAVLHDLHQVREAFPDTLMLARELVGWGPTEAVLTQGNLQRLRAMPEAFDARAPVCEVEGGGAPHEHAHAHAHPHVHEHGGAVAPHPSPRIASGAGSLPSGERGQRP</sequence>
<dbReference type="NCBIfam" id="NF040873">
    <property type="entry name" value="AztA"/>
    <property type="match status" value="1"/>
</dbReference>
<evidence type="ECO:0000256" key="6">
    <source>
        <dbReference type="SAM" id="MobiDB-lite"/>
    </source>
</evidence>
<proteinExistence type="inferred from homology"/>
<keyword evidence="2" id="KW-0813">Transport</keyword>
<feature type="domain" description="ABC transporter" evidence="7">
    <location>
        <begin position="12"/>
        <end position="238"/>
    </location>
</feature>
<evidence type="ECO:0000256" key="2">
    <source>
        <dbReference type="ARBA" id="ARBA00022448"/>
    </source>
</evidence>
<comment type="similarity">
    <text evidence="1">Belongs to the ABC transporter superfamily.</text>
</comment>
<dbReference type="InterPro" id="IPR003439">
    <property type="entry name" value="ABC_transporter-like_ATP-bd"/>
</dbReference>
<dbReference type="CDD" id="cd03235">
    <property type="entry name" value="ABC_Metallic_Cations"/>
    <property type="match status" value="1"/>
</dbReference>
<dbReference type="InterPro" id="IPR047748">
    <property type="entry name" value="AztA-like"/>
</dbReference>
<evidence type="ECO:0000259" key="7">
    <source>
        <dbReference type="PROSITE" id="PS50893"/>
    </source>
</evidence>
<evidence type="ECO:0000256" key="1">
    <source>
        <dbReference type="ARBA" id="ARBA00005417"/>
    </source>
</evidence>
<dbReference type="InterPro" id="IPR027417">
    <property type="entry name" value="P-loop_NTPase"/>
</dbReference>